<comment type="caution">
    <text evidence="7">The sequence shown here is derived from an EMBL/GenBank/DDBJ whole genome shotgun (WGS) entry which is preliminary data.</text>
</comment>
<evidence type="ECO:0000256" key="1">
    <source>
        <dbReference type="ARBA" id="ARBA00006217"/>
    </source>
</evidence>
<sequence length="207" mass="23646">MEKTFFTLIEGYQLFREKYAIGDNSIMRYLSQNGQQPQAMVVACCDSRVDPALILQCDPGDLFVTRNVANIVPPFEKDDRHHGTSAALEFGICFLKVQHLILLGHSQCGGIQALFNEAPLEQDDFISNWVSIIKKSKKNAQDIDELSKRALNASYENCLTFPWIKERVENKTLSIHLWFFDIKKGKIFVYSPSSQQYEPLSEQHPSI</sequence>
<dbReference type="PATRIC" id="fig|1590042.3.peg.1442"/>
<dbReference type="CDD" id="cd00884">
    <property type="entry name" value="beta_CA_cladeB"/>
    <property type="match status" value="1"/>
</dbReference>
<feature type="binding site" evidence="6">
    <location>
        <position position="108"/>
    </location>
    <ligand>
        <name>Zn(2+)</name>
        <dbReference type="ChEBI" id="CHEBI:29105"/>
    </ligand>
</feature>
<dbReference type="EC" id="4.2.1.1" evidence="2"/>
<organism evidence="7">
    <name type="scientific">Candidatus Berkiella cookevillensis</name>
    <dbReference type="NCBI Taxonomy" id="437022"/>
    <lineage>
        <taxon>Bacteria</taxon>
        <taxon>Pseudomonadati</taxon>
        <taxon>Pseudomonadota</taxon>
        <taxon>Gammaproteobacteria</taxon>
        <taxon>Candidatus Berkiellales</taxon>
        <taxon>Candidatus Berkiellaceae</taxon>
        <taxon>Candidatus Berkiella</taxon>
    </lineage>
</organism>
<feature type="binding site" evidence="6">
    <location>
        <position position="105"/>
    </location>
    <ligand>
        <name>Zn(2+)</name>
        <dbReference type="ChEBI" id="CHEBI:29105"/>
    </ligand>
</feature>
<gene>
    <name evidence="7" type="primary">icfA</name>
    <name evidence="8" type="ORF">CC99x_003120</name>
    <name evidence="7" type="ORF">CC99x_01417</name>
</gene>
<dbReference type="RefSeq" id="WP_057624518.1">
    <property type="nucleotide sequence ID" value="NZ_LKHV02000001.1"/>
</dbReference>
<comment type="catalytic activity">
    <reaction evidence="5">
        <text>hydrogencarbonate + H(+) = CO2 + H2O</text>
        <dbReference type="Rhea" id="RHEA:10748"/>
        <dbReference type="ChEBI" id="CHEBI:15377"/>
        <dbReference type="ChEBI" id="CHEBI:15378"/>
        <dbReference type="ChEBI" id="CHEBI:16526"/>
        <dbReference type="ChEBI" id="CHEBI:17544"/>
        <dbReference type="EC" id="4.2.1.1"/>
    </reaction>
</comment>
<dbReference type="AlphaFoldDB" id="A0A0Q9YP18"/>
<comment type="similarity">
    <text evidence="1">Belongs to the beta-class carbonic anhydrase family.</text>
</comment>
<feature type="binding site" evidence="6">
    <location>
        <position position="46"/>
    </location>
    <ligand>
        <name>Zn(2+)</name>
        <dbReference type="ChEBI" id="CHEBI:29105"/>
    </ligand>
</feature>
<evidence type="ECO:0000256" key="4">
    <source>
        <dbReference type="ARBA" id="ARBA00023239"/>
    </source>
</evidence>
<reference evidence="8" key="2">
    <citation type="journal article" date="2016" name="Genome Announc.">
        <title>Draft Genome Sequences of Two Novel Amoeba-Resistant Intranuclear Bacteria, 'Candidatus Berkiella cookevillensis' and 'Candidatus Berkiella aquae'.</title>
        <authorList>
            <person name="Mehari Y.T."/>
            <person name="Arivett B.A."/>
            <person name="Farone A.L."/>
            <person name="Gunderson J.H."/>
            <person name="Farone M.B."/>
        </authorList>
    </citation>
    <scope>NUCLEOTIDE SEQUENCE</scope>
    <source>
        <strain evidence="8">CC99</strain>
    </source>
</reference>
<dbReference type="PANTHER" id="PTHR11002">
    <property type="entry name" value="CARBONIC ANHYDRASE"/>
    <property type="match status" value="1"/>
</dbReference>
<evidence type="ECO:0000313" key="8">
    <source>
        <dbReference type="EMBL" id="MCS5707889.1"/>
    </source>
</evidence>
<keyword evidence="3 6" id="KW-0862">Zinc</keyword>
<reference evidence="8" key="3">
    <citation type="submission" date="2021-06" db="EMBL/GenBank/DDBJ databases">
        <title>Genomic Description and Analysis of Intracellular Bacteria, Candidatus Berkiella cookevillensis and Candidatus Berkiella aquae.</title>
        <authorList>
            <person name="Kidane D.T."/>
            <person name="Mehari Y.T."/>
            <person name="Rice F.C."/>
            <person name="Arivett B.A."/>
            <person name="Farone A.L."/>
            <person name="Berk S.G."/>
            <person name="Farone M.B."/>
        </authorList>
    </citation>
    <scope>NUCLEOTIDE SEQUENCE</scope>
    <source>
        <strain evidence="8">CC99</strain>
    </source>
</reference>
<dbReference type="STRING" id="437022.CC99x_01417"/>
<dbReference type="EMBL" id="LKHV02000001">
    <property type="protein sequence ID" value="MCS5707889.1"/>
    <property type="molecule type" value="Genomic_DNA"/>
</dbReference>
<evidence type="ECO:0000256" key="6">
    <source>
        <dbReference type="PIRSR" id="PIRSR601765-1"/>
    </source>
</evidence>
<accession>A0A0Q9YP18</accession>
<dbReference type="InterPro" id="IPR036874">
    <property type="entry name" value="Carbonic_anhydrase_sf"/>
</dbReference>
<keyword evidence="6" id="KW-0479">Metal-binding</keyword>
<dbReference type="PANTHER" id="PTHR11002:SF42">
    <property type="entry name" value="CARBONIC ANHYDRASE 1"/>
    <property type="match status" value="1"/>
</dbReference>
<dbReference type="SMART" id="SM00947">
    <property type="entry name" value="Pro_CA"/>
    <property type="match status" value="1"/>
</dbReference>
<dbReference type="InterPro" id="IPR045066">
    <property type="entry name" value="Beta_CA_cladeB"/>
</dbReference>
<dbReference type="SUPFAM" id="SSF53056">
    <property type="entry name" value="beta-carbonic anhydrase, cab"/>
    <property type="match status" value="1"/>
</dbReference>
<reference evidence="7" key="1">
    <citation type="submission" date="2015-09" db="EMBL/GenBank/DDBJ databases">
        <title>Draft Genome Sequences of Two Novel Amoeba-resistant Intranuclear Bacteria, Candidatus Berkiella cookevillensis and Candidatus Berkiella aquae.</title>
        <authorList>
            <person name="Mehari Y.T."/>
            <person name="Arivett B.A."/>
            <person name="Farone A.L."/>
            <person name="Gunderson J.H."/>
            <person name="Farone M.B."/>
        </authorList>
    </citation>
    <scope>NUCLEOTIDE SEQUENCE [LARGE SCALE GENOMIC DNA]</scope>
    <source>
        <strain evidence="7">CC99</strain>
    </source>
</reference>
<evidence type="ECO:0000313" key="9">
    <source>
        <dbReference type="Proteomes" id="UP000051494"/>
    </source>
</evidence>
<dbReference type="Pfam" id="PF00484">
    <property type="entry name" value="Pro_CA"/>
    <property type="match status" value="1"/>
</dbReference>
<dbReference type="Proteomes" id="UP000051494">
    <property type="component" value="Unassembled WGS sequence"/>
</dbReference>
<dbReference type="Gene3D" id="3.40.1050.10">
    <property type="entry name" value="Carbonic anhydrase"/>
    <property type="match status" value="1"/>
</dbReference>
<name>A0A0Q9YP18_9GAMM</name>
<evidence type="ECO:0000256" key="5">
    <source>
        <dbReference type="ARBA" id="ARBA00048348"/>
    </source>
</evidence>
<dbReference type="InterPro" id="IPR001765">
    <property type="entry name" value="Carbonic_anhydrase"/>
</dbReference>
<protein>
    <recommendedName>
        <fullName evidence="2">carbonic anhydrase</fullName>
        <ecNumber evidence="2">4.2.1.1</ecNumber>
    </recommendedName>
</protein>
<keyword evidence="9" id="KW-1185">Reference proteome</keyword>
<comment type="cofactor">
    <cofactor evidence="6">
        <name>Zn(2+)</name>
        <dbReference type="ChEBI" id="CHEBI:29105"/>
    </cofactor>
    <text evidence="6">Binds 1 zinc ion per subunit.</text>
</comment>
<evidence type="ECO:0000256" key="2">
    <source>
        <dbReference type="ARBA" id="ARBA00012925"/>
    </source>
</evidence>
<proteinExistence type="inferred from homology"/>
<dbReference type="GO" id="GO:0008270">
    <property type="term" value="F:zinc ion binding"/>
    <property type="evidence" value="ECO:0007669"/>
    <property type="project" value="InterPro"/>
</dbReference>
<feature type="binding site" evidence="6">
    <location>
        <position position="44"/>
    </location>
    <ligand>
        <name>Zn(2+)</name>
        <dbReference type="ChEBI" id="CHEBI:29105"/>
    </ligand>
</feature>
<dbReference type="EMBL" id="LKHV01000006">
    <property type="protein sequence ID" value="KRG18532.1"/>
    <property type="molecule type" value="Genomic_DNA"/>
</dbReference>
<dbReference type="OrthoDB" id="9797527at2"/>
<dbReference type="GO" id="GO:0004089">
    <property type="term" value="F:carbonate dehydratase activity"/>
    <property type="evidence" value="ECO:0007669"/>
    <property type="project" value="UniProtKB-EC"/>
</dbReference>
<evidence type="ECO:0000256" key="3">
    <source>
        <dbReference type="ARBA" id="ARBA00022833"/>
    </source>
</evidence>
<evidence type="ECO:0000313" key="7">
    <source>
        <dbReference type="EMBL" id="KRG18532.1"/>
    </source>
</evidence>
<keyword evidence="4 7" id="KW-0456">Lyase</keyword>